<dbReference type="AlphaFoldDB" id="A0A484N406"/>
<evidence type="ECO:0000256" key="2">
    <source>
        <dbReference type="ARBA" id="ARBA00023015"/>
    </source>
</evidence>
<feature type="region of interest" description="Disordered" evidence="7">
    <location>
        <begin position="1"/>
        <end position="26"/>
    </location>
</feature>
<keyword evidence="6" id="KW-0175">Coiled coil</keyword>
<organism evidence="9 10">
    <name type="scientific">Cuscuta campestris</name>
    <dbReference type="NCBI Taxonomy" id="132261"/>
    <lineage>
        <taxon>Eukaryota</taxon>
        <taxon>Viridiplantae</taxon>
        <taxon>Streptophyta</taxon>
        <taxon>Embryophyta</taxon>
        <taxon>Tracheophyta</taxon>
        <taxon>Spermatophyta</taxon>
        <taxon>Magnoliopsida</taxon>
        <taxon>eudicotyledons</taxon>
        <taxon>Gunneridae</taxon>
        <taxon>Pentapetalae</taxon>
        <taxon>asterids</taxon>
        <taxon>lamiids</taxon>
        <taxon>Solanales</taxon>
        <taxon>Convolvulaceae</taxon>
        <taxon>Cuscuteae</taxon>
        <taxon>Cuscuta</taxon>
        <taxon>Cuscuta subgen. Grammica</taxon>
        <taxon>Cuscuta sect. Cleistogrammica</taxon>
    </lineage>
</organism>
<evidence type="ECO:0000256" key="6">
    <source>
        <dbReference type="SAM" id="Coils"/>
    </source>
</evidence>
<dbReference type="SMART" id="SM01019">
    <property type="entry name" value="B3"/>
    <property type="match status" value="1"/>
</dbReference>
<comment type="subcellular location">
    <subcellularLocation>
        <location evidence="1">Nucleus</location>
    </subcellularLocation>
</comment>
<gene>
    <name evidence="9" type="ORF">CCAM_LOCUS37578</name>
</gene>
<feature type="compositionally biased region" description="Basic and acidic residues" evidence="7">
    <location>
        <begin position="537"/>
        <end position="546"/>
    </location>
</feature>
<keyword evidence="10" id="KW-1185">Reference proteome</keyword>
<feature type="domain" description="TF-B3" evidence="8">
    <location>
        <begin position="802"/>
        <end position="896"/>
    </location>
</feature>
<keyword evidence="4" id="KW-0804">Transcription</keyword>
<evidence type="ECO:0000313" key="9">
    <source>
        <dbReference type="EMBL" id="VFQ95802.1"/>
    </source>
</evidence>
<evidence type="ECO:0000256" key="4">
    <source>
        <dbReference type="ARBA" id="ARBA00023163"/>
    </source>
</evidence>
<proteinExistence type="predicted"/>
<evidence type="ECO:0000256" key="1">
    <source>
        <dbReference type="ARBA" id="ARBA00004123"/>
    </source>
</evidence>
<dbReference type="Pfam" id="PF02362">
    <property type="entry name" value="B3"/>
    <property type="match status" value="1"/>
</dbReference>
<keyword evidence="3" id="KW-0238">DNA-binding</keyword>
<dbReference type="InterPro" id="IPR015410">
    <property type="entry name" value="DUF1985"/>
</dbReference>
<evidence type="ECO:0000313" key="10">
    <source>
        <dbReference type="Proteomes" id="UP000595140"/>
    </source>
</evidence>
<keyword evidence="5" id="KW-0539">Nucleus</keyword>
<dbReference type="OrthoDB" id="1750169at2759"/>
<evidence type="ECO:0000256" key="3">
    <source>
        <dbReference type="ARBA" id="ARBA00023125"/>
    </source>
</evidence>
<dbReference type="GO" id="GO:0005634">
    <property type="term" value="C:nucleus"/>
    <property type="evidence" value="ECO:0007669"/>
    <property type="project" value="UniProtKB-SubCell"/>
</dbReference>
<dbReference type="Proteomes" id="UP000595140">
    <property type="component" value="Unassembled WGS sequence"/>
</dbReference>
<evidence type="ECO:0000256" key="7">
    <source>
        <dbReference type="SAM" id="MobiDB-lite"/>
    </source>
</evidence>
<feature type="region of interest" description="Disordered" evidence="7">
    <location>
        <begin position="523"/>
        <end position="581"/>
    </location>
</feature>
<feature type="compositionally biased region" description="Basic residues" evidence="7">
    <location>
        <begin position="547"/>
        <end position="567"/>
    </location>
</feature>
<protein>
    <recommendedName>
        <fullName evidence="8">TF-B3 domain-containing protein</fullName>
    </recommendedName>
</protein>
<keyword evidence="2" id="KW-0805">Transcription regulation</keyword>
<dbReference type="Pfam" id="PF09331">
    <property type="entry name" value="DUF1985"/>
    <property type="match status" value="1"/>
</dbReference>
<dbReference type="InterPro" id="IPR015300">
    <property type="entry name" value="DNA-bd_pseudobarrel_sf"/>
</dbReference>
<dbReference type="PANTHER" id="PTHR48449:SF1">
    <property type="entry name" value="DUF1985 DOMAIN-CONTAINING PROTEIN"/>
    <property type="match status" value="1"/>
</dbReference>
<dbReference type="EMBL" id="OOIL02005712">
    <property type="protein sequence ID" value="VFQ95802.1"/>
    <property type="molecule type" value="Genomic_DNA"/>
</dbReference>
<reference evidence="9 10" key="1">
    <citation type="submission" date="2018-04" db="EMBL/GenBank/DDBJ databases">
        <authorList>
            <person name="Vogel A."/>
        </authorList>
    </citation>
    <scope>NUCLEOTIDE SEQUENCE [LARGE SCALE GENOMIC DNA]</scope>
</reference>
<evidence type="ECO:0000259" key="8">
    <source>
        <dbReference type="PROSITE" id="PS50863"/>
    </source>
</evidence>
<dbReference type="Gene3D" id="2.40.330.10">
    <property type="entry name" value="DNA-binding pseudobarrel domain"/>
    <property type="match status" value="1"/>
</dbReference>
<feature type="coiled-coil region" evidence="6">
    <location>
        <begin position="638"/>
        <end position="665"/>
    </location>
</feature>
<feature type="region of interest" description="Disordered" evidence="7">
    <location>
        <begin position="337"/>
        <end position="363"/>
    </location>
</feature>
<dbReference type="SUPFAM" id="SSF101936">
    <property type="entry name" value="DNA-binding pseudobarrel domain"/>
    <property type="match status" value="1"/>
</dbReference>
<dbReference type="InterPro" id="IPR003340">
    <property type="entry name" value="B3_DNA-bd"/>
</dbReference>
<sequence>METMSHAEERMKEHSGSPKPTQGTFEVPTIKTKVNSKDFPHMKLTVKSSLQDFQKLMKEKLCDHMEILEVFRRDSPFGAFLDVQLVPPPAMLWQLMVREANVEGAKGSEMWFVVNGVPIRYSLMEFSLITGLKCSQLAPGYKEQYDKDSLPFFVKENWSKGVVCYTSVVERFSKLCQLLDDEGKKEYALQWIVKVATLMFVVLVLIGHAKKDAPVPKWILATVANSDDSMSFPWGTWAFLESLRIQSLGKDLVSEKRSLSKAGIHQTPSDTLALSSPHPSILLPEGSEIRAPWITSLTSLPSVSNPTLGEFVRGIQGGDKNIQLCMKKQLLTQASEDEVAVGRNSSSDEVHSSSEGSEVPSKKYVLRRRQVSKPCTPHGKAEHTPMLERTTNIKASSLSGNSSQIFPNSLKDYIDGKFSELQKTLCQEVENFLERIFQTLEERILLTLLVSSKGRTDEAKEDDGKKEEPVEVNEVNHSIHEGVDHNEEDEIKDGKEEDEKVDPPYFEWVDHNEEAIKDGKEEEPMGVNTVDPYSFDGVDHNEEEKKMGKKKMGRKKLGRKEMGRKKMSPLQKIWSSSPEEEEKFAVEGEANEDEMAMSDKIVHDVVEFCKSTENNVDEKVESNGDVLRELTDVDEVAAARVKVINSNVSNELDKAEEEKLNIRRNPSSQQLEAFHQFIQSAIADGREVQCIMEKRGESHGIVKKWWSSLIKAGGWLETTHMEEIMIYFMKMYNKKDRTYAVLLESFQMLGEVNATTELFPILDTGLAEIVLVFGKDNWVTYPIRFPEYDSGEDDDDIQGSFVHKLEAHNVIPKESYLELPRSFCANNGISDGTMNIKIYGPEMFPNEVTLSVKESGCRLSKGWHNFVEDNGLRLGDKVVLTFIAENTIIVYAFRHRMLPRLTNY</sequence>
<feature type="compositionally biased region" description="Basic and acidic residues" evidence="7">
    <location>
        <begin position="1"/>
        <end position="16"/>
    </location>
</feature>
<dbReference type="CDD" id="cd10017">
    <property type="entry name" value="B3_DNA"/>
    <property type="match status" value="1"/>
</dbReference>
<name>A0A484N406_9ASTE</name>
<evidence type="ECO:0000256" key="5">
    <source>
        <dbReference type="ARBA" id="ARBA00023242"/>
    </source>
</evidence>
<dbReference type="GO" id="GO:0003677">
    <property type="term" value="F:DNA binding"/>
    <property type="evidence" value="ECO:0007669"/>
    <property type="project" value="UniProtKB-KW"/>
</dbReference>
<dbReference type="PROSITE" id="PS50863">
    <property type="entry name" value="B3"/>
    <property type="match status" value="1"/>
</dbReference>
<dbReference type="PANTHER" id="PTHR48449">
    <property type="entry name" value="DUF1985 DOMAIN-CONTAINING PROTEIN"/>
    <property type="match status" value="1"/>
</dbReference>
<accession>A0A484N406</accession>